<dbReference type="InterPro" id="IPR043519">
    <property type="entry name" value="NT_sf"/>
</dbReference>
<dbReference type="InterPro" id="IPR033784">
    <property type="entry name" value="DrrA_GEF_Leg_pneum"/>
</dbReference>
<evidence type="ECO:0000313" key="5">
    <source>
        <dbReference type="Proteomes" id="UP000863577"/>
    </source>
</evidence>
<reference evidence="4" key="2">
    <citation type="submission" date="2019-09" db="EMBL/GenBank/DDBJ databases">
        <authorList>
            <consortium name="NCBI Pathogen Detection Project"/>
        </authorList>
    </citation>
    <scope>NUCLEOTIDE SEQUENCE</scope>
    <source>
        <strain evidence="4">CL18-200174</strain>
    </source>
</reference>
<dbReference type="Gene3D" id="1.20.1280.280">
    <property type="match status" value="1"/>
</dbReference>
<reference evidence="4" key="1">
    <citation type="journal article" date="2018" name="Genome Biol.">
        <title>SKESA: strategic k-mer extension for scrupulous assemblies.</title>
        <authorList>
            <person name="Souvorov A."/>
            <person name="Agarwala R."/>
            <person name="Lipman D.J."/>
        </authorList>
    </citation>
    <scope>NUCLEOTIDE SEQUENCE</scope>
    <source>
        <strain evidence="4">CL18-200174</strain>
    </source>
</reference>
<proteinExistence type="predicted"/>
<dbReference type="Gene3D" id="1.20.120.1520">
    <property type="match status" value="1"/>
</dbReference>
<evidence type="ECO:0000259" key="3">
    <source>
        <dbReference type="Pfam" id="PF20879"/>
    </source>
</evidence>
<evidence type="ECO:0000259" key="2">
    <source>
        <dbReference type="Pfam" id="PF20851"/>
    </source>
</evidence>
<evidence type="ECO:0000259" key="1">
    <source>
        <dbReference type="Pfam" id="PF14860"/>
    </source>
</evidence>
<dbReference type="GO" id="GO:0031267">
    <property type="term" value="F:small GTPase binding"/>
    <property type="evidence" value="ECO:0007669"/>
    <property type="project" value="InterPro"/>
</dbReference>
<protein>
    <submittedName>
        <fullName evidence="4">Rab1 guanine nucleotide exchange factor DrrA</fullName>
    </submittedName>
</protein>
<dbReference type="EMBL" id="DACWOD010000002">
    <property type="protein sequence ID" value="HAU2395323.1"/>
    <property type="molecule type" value="Genomic_DNA"/>
</dbReference>
<feature type="domain" description="DrrA phosphatidylinositol 4-phosphate binding" evidence="1">
    <location>
        <begin position="539"/>
        <end position="640"/>
    </location>
</feature>
<accession>A0AAN5T9N7</accession>
<dbReference type="InterPro" id="IPR048717">
    <property type="entry name" value="SidM_N"/>
</dbReference>
<dbReference type="GO" id="GO:0005085">
    <property type="term" value="F:guanyl-nucleotide exchange factor activity"/>
    <property type="evidence" value="ECO:0007669"/>
    <property type="project" value="InterPro"/>
</dbReference>
<dbReference type="InterPro" id="IPR038346">
    <property type="entry name" value="DrrA_PI4P-bd_sf"/>
</dbReference>
<dbReference type="AlphaFoldDB" id="A0AAN5T9N7"/>
<gene>
    <name evidence="4" type="ORF">JBK99_03130</name>
</gene>
<feature type="domain" description="SidM Rab1-activation" evidence="2">
    <location>
        <begin position="337"/>
        <end position="532"/>
    </location>
</feature>
<dbReference type="RefSeq" id="WP_027265341.1">
    <property type="nucleotide sequence ID" value="NZ_AP024961.1"/>
</dbReference>
<dbReference type="Proteomes" id="UP000863577">
    <property type="component" value="Unassembled WGS sequence"/>
</dbReference>
<organism evidence="4 5">
    <name type="scientific">Legionella pneumophila</name>
    <dbReference type="NCBI Taxonomy" id="446"/>
    <lineage>
        <taxon>Bacteria</taxon>
        <taxon>Pseudomonadati</taxon>
        <taxon>Pseudomonadota</taxon>
        <taxon>Gammaproteobacteria</taxon>
        <taxon>Legionellales</taxon>
        <taxon>Legionellaceae</taxon>
        <taxon>Legionella</taxon>
    </lineage>
</organism>
<dbReference type="GO" id="GO:0044161">
    <property type="term" value="C:host cell cytoplasmic vesicle"/>
    <property type="evidence" value="ECO:0007669"/>
    <property type="project" value="InterPro"/>
</dbReference>
<sequence length="647" mass="73628">MSIMGRIKMSVNEEQFGSLYSDERDKPLLSPTAQKKFEEYQNKLANLSKIIRENEGNEVSPWQEWENGLRQIYKEMIYDAFDALGVEMPKDMEVHFAGSLAKAQATEYSDLDAFVIVKNDEDIKKVKPVFDALNNLCQRIFSASNQLYPDPIGINPSRLIGTPDDLFDRLKEGMVADVEATARSILTSKPVLPRYELGEELRDKIKQEPTFSHFVSAKKFYDMAIKDFTAPKEDAEVVSVKSHIMRPIDFILMGLREEFNLYSEDGAHLSAPGTIRLLREKNLLPEEQIARIESVYNQAMSKRFELHAEHKKEHDEMPYSDAKEMLDEVAKIRELGVQRVTRIENLENAKKLWDNANSMLEKGNISGYLKAANELHKFMKEKNLKEDDLRPELSDKTISPKGYTILQSLWGAASDYSRAAATLTESTVEPGLVSAVNKMSAFFMDCKLSPNERATPDPDFEVGKSKILVGIMQFIKDVADPTSKIWMHNTKALMNHKIAAIQKLERSNNVNDETLESVLSSKGENLSEYLSYKYATKDEGREHRYTASTENFKNVKEKYQQMRGDALKTEILADFKDKLAEATDEQSLKQIVAELKGKDEYKILAKGQGLTTQLLGLKTSSVSAFEKMVEETRESIKSQERQTIKIK</sequence>
<dbReference type="InterPro" id="IPR028057">
    <property type="entry name" value="DrrA_P4M"/>
</dbReference>
<dbReference type="Pfam" id="PF20851">
    <property type="entry name" value="SidM_Rab1-act"/>
    <property type="match status" value="1"/>
</dbReference>
<dbReference type="Pfam" id="PF14860">
    <property type="entry name" value="DrrA_P4M"/>
    <property type="match status" value="1"/>
</dbReference>
<dbReference type="CDD" id="cd11689">
    <property type="entry name" value="SidM_DrrA_GEF"/>
    <property type="match status" value="1"/>
</dbReference>
<feature type="domain" description="SidM N-terminal" evidence="3">
    <location>
        <begin position="34"/>
        <end position="317"/>
    </location>
</feature>
<name>A0AAN5T9N7_LEGPN</name>
<dbReference type="Gene3D" id="1.10.357.170">
    <property type="match status" value="1"/>
</dbReference>
<evidence type="ECO:0000313" key="4">
    <source>
        <dbReference type="EMBL" id="HAU2395323.1"/>
    </source>
</evidence>
<dbReference type="Gene3D" id="1.20.1440.370">
    <property type="match status" value="2"/>
</dbReference>
<dbReference type="SUPFAM" id="SSF81301">
    <property type="entry name" value="Nucleotidyltransferase"/>
    <property type="match status" value="1"/>
</dbReference>
<comment type="caution">
    <text evidence="4">The sequence shown here is derived from an EMBL/GenBank/DDBJ whole genome shotgun (WGS) entry which is preliminary data.</text>
</comment>
<dbReference type="Pfam" id="PF20879">
    <property type="entry name" value="SidM_N"/>
    <property type="match status" value="1"/>
</dbReference>
<dbReference type="InterPro" id="IPR048718">
    <property type="entry name" value="SidM_Rab1_act"/>
</dbReference>